<dbReference type="AlphaFoldDB" id="A8A9T7"/>
<dbReference type="GO" id="GO:0016740">
    <property type="term" value="F:transferase activity"/>
    <property type="evidence" value="ECO:0007669"/>
    <property type="project" value="UniProtKB-KW"/>
</dbReference>
<reference evidence="5 6" key="1">
    <citation type="journal article" date="2008" name="Genome Biol.">
        <title>A genomic analysis of the archaeal system Ignicoccus hospitalis-Nanoarchaeum equitans.</title>
        <authorList>
            <person name="Podar M."/>
            <person name="Anderson I."/>
            <person name="Makarova K.S."/>
            <person name="Elkins J.G."/>
            <person name="Ivanova N."/>
            <person name="Wall M.A."/>
            <person name="Lykidis A."/>
            <person name="Mavromatis K."/>
            <person name="Sun H."/>
            <person name="Hudson M.E."/>
            <person name="Chen W."/>
            <person name="Deciu C."/>
            <person name="Hutchison D."/>
            <person name="Eads J.R."/>
            <person name="Anderson A."/>
            <person name="Fernandes F."/>
            <person name="Szeto E."/>
            <person name="Lapidus A."/>
            <person name="Kyrpides N.C."/>
            <person name="Saier M.H.Jr."/>
            <person name="Richardson P.M."/>
            <person name="Rachel R."/>
            <person name="Huber H."/>
            <person name="Eisen J.A."/>
            <person name="Koonin E.V."/>
            <person name="Keller M."/>
            <person name="Stetter K.O."/>
        </authorList>
    </citation>
    <scope>NUCLEOTIDE SEQUENCE [LARGE SCALE GENOMIC DNA]</scope>
    <source>
        <strain evidence="6">KIN4/I / DSM 18386 / JCM 14125</strain>
    </source>
</reference>
<dbReference type="OrthoDB" id="33422at2157"/>
<dbReference type="NCBIfam" id="TIGR00269">
    <property type="entry name" value="TIGR00269 family protein"/>
    <property type="match status" value="1"/>
</dbReference>
<dbReference type="InterPro" id="IPR000541">
    <property type="entry name" value="Ncs6/Tuc1/Ctu1"/>
</dbReference>
<name>A8A9T7_IGNH4</name>
<accession>A8A9T7</accession>
<keyword evidence="1" id="KW-0808">Transferase</keyword>
<evidence type="ECO:0000313" key="5">
    <source>
        <dbReference type="EMBL" id="ABU81689.1"/>
    </source>
</evidence>
<feature type="binding site" evidence="2">
    <location>
        <position position="275"/>
    </location>
    <ligand>
        <name>Zn(2+)</name>
        <dbReference type="ChEBI" id="CHEBI:29105"/>
        <label>2</label>
    </ligand>
</feature>
<keyword evidence="6" id="KW-1185">Reference proteome</keyword>
<feature type="binding site" evidence="3">
    <location>
        <begin position="47"/>
        <end position="49"/>
    </location>
    <ligand>
        <name>ATP</name>
        <dbReference type="ChEBI" id="CHEBI:30616"/>
    </ligand>
</feature>
<keyword evidence="2" id="KW-0862">Zinc</keyword>
<dbReference type="GeneID" id="5562913"/>
<feature type="binding site" evidence="3">
    <location>
        <position position="53"/>
    </location>
    <ligand>
        <name>ATP</name>
        <dbReference type="ChEBI" id="CHEBI:30616"/>
    </ligand>
</feature>
<dbReference type="PANTHER" id="PTHR11807:SF12">
    <property type="entry name" value="CYTOPLASMIC TRNA 2-THIOLATION PROTEIN 1"/>
    <property type="match status" value="1"/>
</dbReference>
<sequence>MRCAVCGKRVVAKDYSGRPLCEEHFLQSVVERAEKELEGVNSKILLAVSGGKDSLVLMDVVAQLRDPKDLVAATVVEGAPGGYRVKEAQVAKRFAEKLGIKHITITFKELFGKSLEEMVAKGKLSPCTYCGVFRRRALEVLARRLGAVVATGHTLDDEAHTALLNLLRGSWDDLLRLNAKSRIKPLRKVYEREVSIYAYIKKFPFQSEECPYIVRRPSLRGRLREELFEYERERPGTLFKWRERFEGLGEPKRRFKLCERCGFPTSPNRRVCKVCELAEEVGASVPRLEEHLQVGLLDDLGVRE</sequence>
<dbReference type="InterPro" id="IPR035107">
    <property type="entry name" value="tRNA_thiolation_TtcA_Ctu1"/>
</dbReference>
<dbReference type="PIRSF" id="PIRSF004976">
    <property type="entry name" value="ATPase_YdaO"/>
    <property type="match status" value="1"/>
</dbReference>
<feature type="binding site" evidence="2">
    <location>
        <position position="6"/>
    </location>
    <ligand>
        <name>Zn(2+)</name>
        <dbReference type="ChEBI" id="CHEBI:29105"/>
        <label>1</label>
    </ligand>
</feature>
<dbReference type="Proteomes" id="UP000000262">
    <property type="component" value="Chromosome"/>
</dbReference>
<dbReference type="eggNOG" id="arCOG00042">
    <property type="taxonomic scope" value="Archaea"/>
</dbReference>
<dbReference type="InterPro" id="IPR014729">
    <property type="entry name" value="Rossmann-like_a/b/a_fold"/>
</dbReference>
<dbReference type="GO" id="GO:0002144">
    <property type="term" value="C:cytosolic tRNA wobble base thiouridylase complex"/>
    <property type="evidence" value="ECO:0007669"/>
    <property type="project" value="TreeGrafter"/>
</dbReference>
<dbReference type="KEGG" id="iho:Igni_0506"/>
<dbReference type="PANTHER" id="PTHR11807">
    <property type="entry name" value="ATPASES OF THE PP SUPERFAMILY-RELATED"/>
    <property type="match status" value="1"/>
</dbReference>
<dbReference type="GO" id="GO:0002143">
    <property type="term" value="P:tRNA wobble position uridine thiolation"/>
    <property type="evidence" value="ECO:0007669"/>
    <property type="project" value="TreeGrafter"/>
</dbReference>
<dbReference type="GO" id="GO:0046872">
    <property type="term" value="F:metal ion binding"/>
    <property type="evidence" value="ECO:0007669"/>
    <property type="project" value="UniProtKB-KW"/>
</dbReference>
<feature type="binding site" evidence="3">
    <location>
        <position position="157"/>
    </location>
    <ligand>
        <name>ATP</name>
        <dbReference type="ChEBI" id="CHEBI:30616"/>
    </ligand>
</feature>
<evidence type="ECO:0000313" key="6">
    <source>
        <dbReference type="Proteomes" id="UP000000262"/>
    </source>
</evidence>
<dbReference type="EMBL" id="CP000816">
    <property type="protein sequence ID" value="ABU81689.1"/>
    <property type="molecule type" value="Genomic_DNA"/>
</dbReference>
<evidence type="ECO:0000259" key="4">
    <source>
        <dbReference type="Pfam" id="PF01171"/>
    </source>
</evidence>
<keyword evidence="3" id="KW-0067">ATP-binding</keyword>
<protein>
    <submittedName>
        <fullName evidence="5">PP-loop domain protein</fullName>
    </submittedName>
</protein>
<evidence type="ECO:0000256" key="2">
    <source>
        <dbReference type="PIRSR" id="PIRSR004976-50"/>
    </source>
</evidence>
<dbReference type="RefSeq" id="WP_011998541.1">
    <property type="nucleotide sequence ID" value="NC_009776.1"/>
</dbReference>
<feature type="binding site" evidence="2">
    <location>
        <position position="3"/>
    </location>
    <ligand>
        <name>Zn(2+)</name>
        <dbReference type="ChEBI" id="CHEBI:29105"/>
        <label>1</label>
    </ligand>
</feature>
<feature type="binding site" evidence="3">
    <location>
        <position position="75"/>
    </location>
    <ligand>
        <name>ATP</name>
        <dbReference type="ChEBI" id="CHEBI:30616"/>
    </ligand>
</feature>
<dbReference type="GO" id="GO:0000049">
    <property type="term" value="F:tRNA binding"/>
    <property type="evidence" value="ECO:0007669"/>
    <property type="project" value="InterPro"/>
</dbReference>
<dbReference type="SUPFAM" id="SSF52402">
    <property type="entry name" value="Adenine nucleotide alpha hydrolases-like"/>
    <property type="match status" value="1"/>
</dbReference>
<dbReference type="Gene3D" id="3.40.50.620">
    <property type="entry name" value="HUPs"/>
    <property type="match status" value="1"/>
</dbReference>
<feature type="binding site" evidence="2">
    <location>
        <position position="21"/>
    </location>
    <ligand>
        <name>Zn(2+)</name>
        <dbReference type="ChEBI" id="CHEBI:29105"/>
        <label>1</label>
    </ligand>
</feature>
<feature type="binding site" evidence="2">
    <location>
        <position position="261"/>
    </location>
    <ligand>
        <name>Zn(2+)</name>
        <dbReference type="ChEBI" id="CHEBI:29105"/>
        <label>2</label>
    </ligand>
</feature>
<dbReference type="InterPro" id="IPR011063">
    <property type="entry name" value="TilS/TtcA_N"/>
</dbReference>
<dbReference type="GO" id="GO:0005524">
    <property type="term" value="F:ATP binding"/>
    <property type="evidence" value="ECO:0007669"/>
    <property type="project" value="UniProtKB-KW"/>
</dbReference>
<feature type="binding site" evidence="2">
    <location>
        <position position="258"/>
    </location>
    <ligand>
        <name>Zn(2+)</name>
        <dbReference type="ChEBI" id="CHEBI:29105"/>
        <label>2</label>
    </ligand>
</feature>
<feature type="binding site" evidence="2">
    <location>
        <position position="24"/>
    </location>
    <ligand>
        <name>Zn(2+)</name>
        <dbReference type="ChEBI" id="CHEBI:29105"/>
        <label>1</label>
    </ligand>
</feature>
<evidence type="ECO:0000256" key="1">
    <source>
        <dbReference type="ARBA" id="ARBA00022679"/>
    </source>
</evidence>
<dbReference type="Pfam" id="PF01171">
    <property type="entry name" value="ATP_bind_3"/>
    <property type="match status" value="1"/>
</dbReference>
<dbReference type="STRING" id="453591.Igni_0506"/>
<dbReference type="HOGENOM" id="CLU_026481_1_1_2"/>
<feature type="domain" description="tRNA(Ile)-lysidine/2-thiocytidine synthase N-terminal" evidence="4">
    <location>
        <begin position="43"/>
        <end position="205"/>
    </location>
</feature>
<feature type="binding site" evidence="2">
    <location>
        <position position="272"/>
    </location>
    <ligand>
        <name>Zn(2+)</name>
        <dbReference type="ChEBI" id="CHEBI:29105"/>
        <label>2</label>
    </ligand>
</feature>
<proteinExistence type="predicted"/>
<feature type="binding site" evidence="3">
    <location>
        <position position="152"/>
    </location>
    <ligand>
        <name>ATP</name>
        <dbReference type="ChEBI" id="CHEBI:30616"/>
    </ligand>
</feature>
<gene>
    <name evidence="5" type="ordered locus">Igni_0506</name>
</gene>
<dbReference type="PhylomeDB" id="A8A9T7"/>
<organism evidence="5 6">
    <name type="scientific">Ignicoccus hospitalis (strain KIN4/I / DSM 18386 / JCM 14125)</name>
    <dbReference type="NCBI Taxonomy" id="453591"/>
    <lineage>
        <taxon>Archaea</taxon>
        <taxon>Thermoproteota</taxon>
        <taxon>Thermoprotei</taxon>
        <taxon>Desulfurococcales</taxon>
        <taxon>Desulfurococcaceae</taxon>
        <taxon>Ignicoccus</taxon>
    </lineage>
</organism>
<evidence type="ECO:0000256" key="3">
    <source>
        <dbReference type="PIRSR" id="PIRSR004976-51"/>
    </source>
</evidence>
<keyword evidence="2" id="KW-0479">Metal-binding</keyword>
<keyword evidence="3" id="KW-0547">Nucleotide-binding</keyword>